<evidence type="ECO:0000256" key="2">
    <source>
        <dbReference type="SAM" id="SignalP"/>
    </source>
</evidence>
<keyword evidence="1 4" id="KW-0413">Isomerase</keyword>
<dbReference type="STRING" id="1454006.AW14_09615"/>
<dbReference type="EMBL" id="CP007202">
    <property type="protein sequence ID" value="AJR03837.1"/>
    <property type="molecule type" value="Genomic_DNA"/>
</dbReference>
<feature type="chain" id="PRO_5007763696" evidence="2">
    <location>
        <begin position="21"/>
        <end position="651"/>
    </location>
</feature>
<feature type="signal peptide" evidence="2">
    <location>
        <begin position="1"/>
        <end position="20"/>
    </location>
</feature>
<dbReference type="PANTHER" id="PTHR47245:SF2">
    <property type="entry name" value="PEPTIDYL-PROLYL CIS-TRANS ISOMERASE HP_0175-RELATED"/>
    <property type="match status" value="1"/>
</dbReference>
<dbReference type="InterPro" id="IPR050245">
    <property type="entry name" value="PrsA_foldase"/>
</dbReference>
<name>A0A0C5WC29_9FLAO</name>
<sequence length="651" mass="75040">MNLKYLPLLFLTIFFINVNAQSPKNETLFSVDDEPVYVSEFIRVYNKNLDLVQDESQKDVDEYLKLFTNYKIKLKEAKALELDKKPTYIRELANYKKQLAKNYITDTKVTEALIKEAYERVSYDVKASHILIKLSQDASPADTLSAYNSIVDYRNRALKEGFENVRKAVHNGQTIYGEDLGYFTGFKMVYKFESVAFNTPVGEISQPFRTNFGYHIVFVQDKRKSRGERTVAHIMLIDKDNEAPVEKAEDKIKDIYKKIQQGESFENLAKQFSDDTNSAPNGGKLSPFSSGQLNSIEFEDVAFGLEKSGDISAPFKTSFGWHIVKLIDKKPIAPFEDMKPELEQMVTRDSRSKLIDEALYSKLYNKYKIGDNKMVLKYFETILNDSIFSHTWKLPVDFQGDKPLVKIGNKQLYFKDFGDYLLKYQRGLASKSSYANVIDKAYKTYLNNNLVEYQEDNLEFEDEEFANIVSEYRDGLLLFDLMQSTIWSIGSTDSLGLQSYYNSHKANYFYPERLDAVVASSNSEKTIKKVANLLEENKSINDIKSIINSNDKVDIIFTVDTLEVGHQSLPKNFEAKKGVSKIYKYHDAFTVVKVNSVIPQEPKTFEQSKGAVISDYQAYKEEEWLNELHKKYTLKINDDALMRVKSQLKKK</sequence>
<dbReference type="PROSITE" id="PS50198">
    <property type="entry name" value="PPIC_PPIASE_2"/>
    <property type="match status" value="2"/>
</dbReference>
<dbReference type="InterPro" id="IPR046357">
    <property type="entry name" value="PPIase_dom_sf"/>
</dbReference>
<evidence type="ECO:0000313" key="4">
    <source>
        <dbReference type="EMBL" id="AJR03837.1"/>
    </source>
</evidence>
<dbReference type="InterPro" id="IPR000297">
    <property type="entry name" value="PPIase_PpiC"/>
</dbReference>
<organism evidence="4 5">
    <name type="scientific">Siansivirga zeaxanthinifaciens CC-SAMT-1</name>
    <dbReference type="NCBI Taxonomy" id="1454006"/>
    <lineage>
        <taxon>Bacteria</taxon>
        <taxon>Pseudomonadati</taxon>
        <taxon>Bacteroidota</taxon>
        <taxon>Flavobacteriia</taxon>
        <taxon>Flavobacteriales</taxon>
        <taxon>Flavobacteriaceae</taxon>
        <taxon>Siansivirga</taxon>
    </lineage>
</organism>
<evidence type="ECO:0000313" key="5">
    <source>
        <dbReference type="Proteomes" id="UP000032229"/>
    </source>
</evidence>
<reference evidence="4 5" key="1">
    <citation type="submission" date="2014-02" db="EMBL/GenBank/DDBJ databases">
        <authorList>
            <person name="Young C.-C."/>
            <person name="Hameed A."/>
            <person name="Huang H.-C."/>
            <person name="Shahina M."/>
        </authorList>
    </citation>
    <scope>NUCLEOTIDE SEQUENCE [LARGE SCALE GENOMIC DNA]</scope>
    <source>
        <strain evidence="4 5">CC-SAMT-1</strain>
    </source>
</reference>
<gene>
    <name evidence="4" type="ORF">AW14_09615</name>
</gene>
<dbReference type="KEGG" id="sze:AW14_09615"/>
<keyword evidence="5" id="KW-1185">Reference proteome</keyword>
<dbReference type="Pfam" id="PF00639">
    <property type="entry name" value="Rotamase"/>
    <property type="match status" value="1"/>
</dbReference>
<dbReference type="Gene3D" id="3.10.50.40">
    <property type="match status" value="2"/>
</dbReference>
<keyword evidence="2" id="KW-0732">Signal</keyword>
<accession>A0A0C5WC29</accession>
<dbReference type="InterPro" id="IPR023058">
    <property type="entry name" value="PPIase_PpiC_CS"/>
</dbReference>
<feature type="domain" description="PpiC" evidence="3">
    <location>
        <begin position="226"/>
        <end position="328"/>
    </location>
</feature>
<evidence type="ECO:0000256" key="1">
    <source>
        <dbReference type="PROSITE-ProRule" id="PRU00278"/>
    </source>
</evidence>
<dbReference type="SUPFAM" id="SSF54534">
    <property type="entry name" value="FKBP-like"/>
    <property type="match status" value="2"/>
</dbReference>
<proteinExistence type="predicted"/>
<dbReference type="PANTHER" id="PTHR47245">
    <property type="entry name" value="PEPTIDYLPROLYL ISOMERASE"/>
    <property type="match status" value="1"/>
</dbReference>
<dbReference type="HOGENOM" id="CLU_019451_0_0_10"/>
<dbReference type="Pfam" id="PF13145">
    <property type="entry name" value="Rotamase_2"/>
    <property type="match status" value="1"/>
</dbReference>
<dbReference type="PATRIC" id="fig|1454006.5.peg.1904"/>
<evidence type="ECO:0000259" key="3">
    <source>
        <dbReference type="PROSITE" id="PS50198"/>
    </source>
</evidence>
<feature type="domain" description="PpiC" evidence="3">
    <location>
        <begin position="122"/>
        <end position="221"/>
    </location>
</feature>
<dbReference type="RefSeq" id="WP_044638567.1">
    <property type="nucleotide sequence ID" value="NZ_CP007202.1"/>
</dbReference>
<dbReference type="PROSITE" id="PS01096">
    <property type="entry name" value="PPIC_PPIASE_1"/>
    <property type="match status" value="1"/>
</dbReference>
<dbReference type="OrthoDB" id="14196at2"/>
<dbReference type="AlphaFoldDB" id="A0A0C5WC29"/>
<dbReference type="GO" id="GO:0003755">
    <property type="term" value="F:peptidyl-prolyl cis-trans isomerase activity"/>
    <property type="evidence" value="ECO:0007669"/>
    <property type="project" value="UniProtKB-KW"/>
</dbReference>
<dbReference type="Pfam" id="PF13616">
    <property type="entry name" value="Rotamase_3"/>
    <property type="match status" value="1"/>
</dbReference>
<keyword evidence="1" id="KW-0697">Rotamase</keyword>
<dbReference type="Proteomes" id="UP000032229">
    <property type="component" value="Chromosome"/>
</dbReference>
<protein>
    <submittedName>
        <fullName evidence="4">Peptidylprolyl isomerase</fullName>
    </submittedName>
</protein>